<feature type="transmembrane region" description="Helical" evidence="8">
    <location>
        <begin position="21"/>
        <end position="42"/>
    </location>
</feature>
<dbReference type="InterPro" id="IPR013525">
    <property type="entry name" value="ABC2_TM"/>
</dbReference>
<comment type="subcellular location">
    <subcellularLocation>
        <location evidence="1">Cell membrane</location>
        <topology evidence="1">Multi-pass membrane protein</topology>
    </subcellularLocation>
</comment>
<dbReference type="Gene3D" id="3.40.1710.10">
    <property type="entry name" value="abc type-2 transporter like domain"/>
    <property type="match status" value="1"/>
</dbReference>
<evidence type="ECO:0000256" key="6">
    <source>
        <dbReference type="ARBA" id="ARBA00022989"/>
    </source>
</evidence>
<sequence>MTNSSFKNFISKEFKHIFRDIRTLLIVLVMPVIQLLIFGFVISSEIKNADYAVLDYSRDYFSKQMVNRISSSGYFNFKGYIDNQNDIEEVFKNGDVKLVLVIADNFSRTLQNSHYADYQIVTDASDPNTASILAGYAQSIINTYVADYFGSQTDMKRIDVQNRMFYNEEMNSAFMFVPGTMVLILMLVTAMMTSISITREKELGTMEILLVSPLKPWQIIVGKVIPYITIAFTNVLVIILMGYTVFGLPLRGNLILLLSVSSLFILLALSLGILISTLAKSQSVAMFMSLFALMLPTILLSGFIFPIENMPKLLQWLSLIMPPRWFLSALKTIMIKGQGLQYITKEVLVMLAMTAFFITLSIKKFKVRLE</sequence>
<feature type="transmembrane region" description="Helical" evidence="8">
    <location>
        <begin position="173"/>
        <end position="197"/>
    </location>
</feature>
<reference evidence="10 11" key="1">
    <citation type="submission" date="2019-07" db="EMBL/GenBank/DDBJ databases">
        <title>Thalassofilum flectens gen. nov., sp. nov., a novel moderate thermophilic anaerobe from a shallow sea hot spring in Kunashir Island (Russia), representing a new family in the order Bacteroidales, and proposal of Thalassofilacea fam. nov.</title>
        <authorList>
            <person name="Kochetkova T.V."/>
            <person name="Podosokorskaya O.A."/>
            <person name="Novikov A."/>
            <person name="Elcheninov A.G."/>
            <person name="Toshchakov S.V."/>
            <person name="Kublanov I.V."/>
        </authorList>
    </citation>
    <scope>NUCLEOTIDE SEQUENCE [LARGE SCALE GENOMIC DNA]</scope>
    <source>
        <strain evidence="10 11">38-H</strain>
    </source>
</reference>
<evidence type="ECO:0000313" key="10">
    <source>
        <dbReference type="EMBL" id="QKG79919.1"/>
    </source>
</evidence>
<accession>A0A7D4BJY7</accession>
<name>A0A7D4BJY7_9BACT</name>
<dbReference type="AlphaFoldDB" id="A0A7D4BJY7"/>
<keyword evidence="3" id="KW-0813">Transport</keyword>
<dbReference type="InterPro" id="IPR051449">
    <property type="entry name" value="ABC-2_transporter_component"/>
</dbReference>
<dbReference type="GO" id="GO:0005886">
    <property type="term" value="C:plasma membrane"/>
    <property type="evidence" value="ECO:0007669"/>
    <property type="project" value="UniProtKB-SubCell"/>
</dbReference>
<keyword evidence="4" id="KW-1003">Cell membrane</keyword>
<dbReference type="KEGG" id="ttz:FHG85_06465"/>
<dbReference type="PROSITE" id="PS51012">
    <property type="entry name" value="ABC_TM2"/>
    <property type="match status" value="1"/>
</dbReference>
<keyword evidence="5 8" id="KW-0812">Transmembrane</keyword>
<keyword evidence="7 8" id="KW-0472">Membrane</keyword>
<evidence type="ECO:0000256" key="8">
    <source>
        <dbReference type="SAM" id="Phobius"/>
    </source>
</evidence>
<evidence type="ECO:0000256" key="4">
    <source>
        <dbReference type="ARBA" id="ARBA00022475"/>
    </source>
</evidence>
<dbReference type="EMBL" id="CP041345">
    <property type="protein sequence ID" value="QKG79919.1"/>
    <property type="molecule type" value="Genomic_DNA"/>
</dbReference>
<keyword evidence="11" id="KW-1185">Reference proteome</keyword>
<gene>
    <name evidence="10" type="ORF">FHG85_06465</name>
</gene>
<dbReference type="Pfam" id="PF12698">
    <property type="entry name" value="ABC2_membrane_3"/>
    <property type="match status" value="1"/>
</dbReference>
<evidence type="ECO:0000256" key="5">
    <source>
        <dbReference type="ARBA" id="ARBA00022692"/>
    </source>
</evidence>
<feature type="domain" description="ABC transmembrane type-2" evidence="9">
    <location>
        <begin position="130"/>
        <end position="368"/>
    </location>
</feature>
<feature type="transmembrane region" description="Helical" evidence="8">
    <location>
        <begin position="224"/>
        <end position="248"/>
    </location>
</feature>
<evidence type="ECO:0000256" key="1">
    <source>
        <dbReference type="ARBA" id="ARBA00004651"/>
    </source>
</evidence>
<feature type="transmembrane region" description="Helical" evidence="8">
    <location>
        <begin position="254"/>
        <end position="275"/>
    </location>
</feature>
<evidence type="ECO:0000256" key="2">
    <source>
        <dbReference type="ARBA" id="ARBA00007783"/>
    </source>
</evidence>
<dbReference type="Proteomes" id="UP000500961">
    <property type="component" value="Chromosome"/>
</dbReference>
<evidence type="ECO:0000259" key="9">
    <source>
        <dbReference type="PROSITE" id="PS51012"/>
    </source>
</evidence>
<evidence type="ECO:0000256" key="3">
    <source>
        <dbReference type="ARBA" id="ARBA00022448"/>
    </source>
</evidence>
<organism evidence="10 11">
    <name type="scientific">Tenuifilum thalassicum</name>
    <dbReference type="NCBI Taxonomy" id="2590900"/>
    <lineage>
        <taxon>Bacteria</taxon>
        <taxon>Pseudomonadati</taxon>
        <taxon>Bacteroidota</taxon>
        <taxon>Bacteroidia</taxon>
        <taxon>Bacteroidales</taxon>
        <taxon>Tenuifilaceae</taxon>
        <taxon>Tenuifilum</taxon>
    </lineage>
</organism>
<feature type="transmembrane region" description="Helical" evidence="8">
    <location>
        <begin position="287"/>
        <end position="307"/>
    </location>
</feature>
<dbReference type="PANTHER" id="PTHR30294:SF29">
    <property type="entry name" value="MULTIDRUG ABC TRANSPORTER PERMEASE YBHS-RELATED"/>
    <property type="match status" value="1"/>
</dbReference>
<dbReference type="RefSeq" id="WP_173074147.1">
    <property type="nucleotide sequence ID" value="NZ_CP041345.1"/>
</dbReference>
<feature type="transmembrane region" description="Helical" evidence="8">
    <location>
        <begin position="342"/>
        <end position="362"/>
    </location>
</feature>
<evidence type="ECO:0000256" key="7">
    <source>
        <dbReference type="ARBA" id="ARBA00023136"/>
    </source>
</evidence>
<protein>
    <submittedName>
        <fullName evidence="10">ABC transporter permease</fullName>
    </submittedName>
</protein>
<dbReference type="InterPro" id="IPR047817">
    <property type="entry name" value="ABC2_TM_bact-type"/>
</dbReference>
<comment type="similarity">
    <text evidence="2">Belongs to the ABC-2 integral membrane protein family.</text>
</comment>
<dbReference type="PANTHER" id="PTHR30294">
    <property type="entry name" value="MEMBRANE COMPONENT OF ABC TRANSPORTER YHHJ-RELATED"/>
    <property type="match status" value="1"/>
</dbReference>
<dbReference type="GO" id="GO:0140359">
    <property type="term" value="F:ABC-type transporter activity"/>
    <property type="evidence" value="ECO:0007669"/>
    <property type="project" value="InterPro"/>
</dbReference>
<keyword evidence="6 8" id="KW-1133">Transmembrane helix</keyword>
<proteinExistence type="inferred from homology"/>
<evidence type="ECO:0000313" key="11">
    <source>
        <dbReference type="Proteomes" id="UP000500961"/>
    </source>
</evidence>